<protein>
    <submittedName>
        <fullName evidence="1">Uncharacterized protein</fullName>
    </submittedName>
</protein>
<dbReference type="Proteomes" id="UP001060085">
    <property type="component" value="Linkage Group LG08"/>
</dbReference>
<evidence type="ECO:0000313" key="2">
    <source>
        <dbReference type="Proteomes" id="UP001060085"/>
    </source>
</evidence>
<proteinExistence type="predicted"/>
<reference evidence="2" key="1">
    <citation type="journal article" date="2023" name="Nat. Plants">
        <title>Single-cell RNA sequencing provides a high-resolution roadmap for understanding the multicellular compartmentation of specialized metabolism.</title>
        <authorList>
            <person name="Sun S."/>
            <person name="Shen X."/>
            <person name="Li Y."/>
            <person name="Li Y."/>
            <person name="Wang S."/>
            <person name="Li R."/>
            <person name="Zhang H."/>
            <person name="Shen G."/>
            <person name="Guo B."/>
            <person name="Wei J."/>
            <person name="Xu J."/>
            <person name="St-Pierre B."/>
            <person name="Chen S."/>
            <person name="Sun C."/>
        </authorList>
    </citation>
    <scope>NUCLEOTIDE SEQUENCE [LARGE SCALE GENOMIC DNA]</scope>
</reference>
<organism evidence="1 2">
    <name type="scientific">Catharanthus roseus</name>
    <name type="common">Madagascar periwinkle</name>
    <name type="synonym">Vinca rosea</name>
    <dbReference type="NCBI Taxonomy" id="4058"/>
    <lineage>
        <taxon>Eukaryota</taxon>
        <taxon>Viridiplantae</taxon>
        <taxon>Streptophyta</taxon>
        <taxon>Embryophyta</taxon>
        <taxon>Tracheophyta</taxon>
        <taxon>Spermatophyta</taxon>
        <taxon>Magnoliopsida</taxon>
        <taxon>eudicotyledons</taxon>
        <taxon>Gunneridae</taxon>
        <taxon>Pentapetalae</taxon>
        <taxon>asterids</taxon>
        <taxon>lamiids</taxon>
        <taxon>Gentianales</taxon>
        <taxon>Apocynaceae</taxon>
        <taxon>Rauvolfioideae</taxon>
        <taxon>Vinceae</taxon>
        <taxon>Catharanthinae</taxon>
        <taxon>Catharanthus</taxon>
    </lineage>
</organism>
<evidence type="ECO:0000313" key="1">
    <source>
        <dbReference type="EMBL" id="KAI5648255.1"/>
    </source>
</evidence>
<comment type="caution">
    <text evidence="1">The sequence shown here is derived from an EMBL/GenBank/DDBJ whole genome shotgun (WGS) entry which is preliminary data.</text>
</comment>
<keyword evidence="2" id="KW-1185">Reference proteome</keyword>
<sequence length="487" mass="56429">MEKGKEKFDETGDVRNRKASTFKKMPQLAGPRTKSPTKAPLAPIGNFEDNAGSLPMKPAVEETPIDLWLPNPAFSTDAARSNVNSILDHLLERSKKKHGNIDLNITRVGQNIDSLRSQSDCYKAGMNYMRSIREMEGSSSPNQESRLWNSIHKLLVQTKVRMFLWRASQNILPKESKLMRRIHHYLFFLPRVLKDKFQNSLISTRLTRERITLGTSFYIMKRKYHRRSFNTNDGSSELVHESKLWNFLHNLMVQQKIKMFLWRAALNILPTRENLFKRGETNSLACIHCGFQFKNDRYVLFDCVFAQKVWDQFAFGNKWRIIFALSFKDLFHSILTQFEVEEVSIFSICTWLLWYARNKLRHDGSCSSAHQIAIQTLHFVKEYKSLHHQSVHSNIWKAPKFDYLKINTDISFSENKISIGILVRNNLGIHVLARALHHIKCFTVDYGEPIGIIEGYVIGSSFSSQLIIESDSLLAISKSIMSWECSF</sequence>
<name>A0ACB9ZLE7_CATRO</name>
<accession>A0ACB9ZLE7</accession>
<gene>
    <name evidence="1" type="ORF">M9H77_34260</name>
</gene>
<dbReference type="EMBL" id="CM044708">
    <property type="protein sequence ID" value="KAI5648255.1"/>
    <property type="molecule type" value="Genomic_DNA"/>
</dbReference>